<dbReference type="Pfam" id="PF07992">
    <property type="entry name" value="Pyr_redox_2"/>
    <property type="match status" value="1"/>
</dbReference>
<dbReference type="InterPro" id="IPR023753">
    <property type="entry name" value="FAD/NAD-binding_dom"/>
</dbReference>
<gene>
    <name evidence="3" type="ORF">Rhow_005221</name>
</gene>
<dbReference type="GO" id="GO:0004497">
    <property type="term" value="F:monooxygenase activity"/>
    <property type="evidence" value="ECO:0007669"/>
    <property type="project" value="UniProtKB-KW"/>
</dbReference>
<dbReference type="PANTHER" id="PTHR43539">
    <property type="entry name" value="FLAVIN-BINDING MONOOXYGENASE-LIKE PROTEIN (AFU_ORTHOLOGUE AFUA_4G09220)"/>
    <property type="match status" value="1"/>
</dbReference>
<feature type="domain" description="FAD/NAD(P)-binding" evidence="2">
    <location>
        <begin position="182"/>
        <end position="379"/>
    </location>
</feature>
<dbReference type="GO" id="GO:0050660">
    <property type="term" value="F:flavin adenine dinucleotide binding"/>
    <property type="evidence" value="ECO:0007669"/>
    <property type="project" value="TreeGrafter"/>
</dbReference>
<evidence type="ECO:0000313" key="3">
    <source>
        <dbReference type="EMBL" id="GCE41562.1"/>
    </source>
</evidence>
<keyword evidence="4" id="KW-1185">Reference proteome</keyword>
<accession>A0A402CD89</accession>
<dbReference type="SUPFAM" id="SSF51905">
    <property type="entry name" value="FAD/NAD(P)-binding domain"/>
    <property type="match status" value="1"/>
</dbReference>
<proteinExistence type="predicted"/>
<dbReference type="EMBL" id="BHYM01000045">
    <property type="protein sequence ID" value="GCE41562.1"/>
    <property type="molecule type" value="Genomic_DNA"/>
</dbReference>
<dbReference type="RefSeq" id="WP_124393631.1">
    <property type="nucleotide sequence ID" value="NZ_BHYM01000045.1"/>
</dbReference>
<organism evidence="3 4">
    <name type="scientific">Rhodococcus wratislaviensis</name>
    <name type="common">Tsukamurella wratislaviensis</name>
    <dbReference type="NCBI Taxonomy" id="44752"/>
    <lineage>
        <taxon>Bacteria</taxon>
        <taxon>Bacillati</taxon>
        <taxon>Actinomycetota</taxon>
        <taxon>Actinomycetes</taxon>
        <taxon>Mycobacteriales</taxon>
        <taxon>Nocardiaceae</taxon>
        <taxon>Rhodococcus</taxon>
    </lineage>
</organism>
<keyword evidence="3" id="KW-0503">Monooxygenase</keyword>
<comment type="caution">
    <text evidence="3">The sequence shown here is derived from an EMBL/GenBank/DDBJ whole genome shotgun (WGS) entry which is preliminary data.</text>
</comment>
<dbReference type="Proteomes" id="UP000287519">
    <property type="component" value="Unassembled WGS sequence"/>
</dbReference>
<sequence>MTGLPTLEKTDNAERIATAWLSELETSIAGQDFAAVGESLTADGCWWRDLLTLTWDIATFRGRDDVTVMLEKLVPECTPRDLKLEAGRAEFVDLLGRHTVEALFTFTTDIAVGRGVLRLIDEGGRWRAWTVLTSMQDLIGHEEKRTSIKDTAVDIYNTAVRGRETWYEKREREREFRDSEPTVLIIGAGHAGVMLAARLQHLGVPHLMVDKEDRLGDNWRQRYAGLSLHDTCWFARFPYLEYPDNWPLYTPAELMGDWIESYINLLQLNAWVKSEVTNARFNEAERRWDVTVVREGRERRLRPAHVVFATGMAGKPKLPTVENSDAFSGEIVHSSSFSGGRDYPGKRAVVVGAGASGHDVVQSFYEGGAESVTLVQRGASYVMSGKNGIPVFHGQFWTENGPQLDDADLLSTSFPWEFQLEELVPGATRMIAEMDAELLEGLEKAGFSTDFGVGHQGMLGAALNGTGGYYIDKGCSQLIIDGEVKLQRGEIVRFTENGVVYADGTTEDADIVVFCTGWENTREMARPICGDEITDQASPIWGVGEDGELQGTFRQSGAAHLWFIVGSTGVVRGLSKHVALQILGVEKGLLTPRGLQGDASEG</sequence>
<dbReference type="InterPro" id="IPR036188">
    <property type="entry name" value="FAD/NAD-bd_sf"/>
</dbReference>
<evidence type="ECO:0000313" key="4">
    <source>
        <dbReference type="Proteomes" id="UP000287519"/>
    </source>
</evidence>
<keyword evidence="1" id="KW-0560">Oxidoreductase</keyword>
<dbReference type="PRINTS" id="PR00411">
    <property type="entry name" value="PNDRDTASEI"/>
</dbReference>
<dbReference type="InterPro" id="IPR050982">
    <property type="entry name" value="Auxin_biosynth/cation_transpt"/>
</dbReference>
<protein>
    <submittedName>
        <fullName evidence="3">Flavin-containing monooxygenase</fullName>
    </submittedName>
</protein>
<dbReference type="OrthoDB" id="9808049at2"/>
<evidence type="ECO:0000256" key="1">
    <source>
        <dbReference type="ARBA" id="ARBA00023002"/>
    </source>
</evidence>
<dbReference type="AlphaFoldDB" id="A0A402CD89"/>
<reference evidence="3 4" key="1">
    <citation type="submission" date="2018-11" db="EMBL/GenBank/DDBJ databases">
        <title>Microbial catabolism of amino acid.</title>
        <authorList>
            <person name="Hibi M."/>
            <person name="Ogawa J."/>
        </authorList>
    </citation>
    <scope>NUCLEOTIDE SEQUENCE [LARGE SCALE GENOMIC DNA]</scope>
    <source>
        <strain evidence="3 4">C31-06</strain>
    </source>
</reference>
<dbReference type="Gene3D" id="3.50.50.60">
    <property type="entry name" value="FAD/NAD(P)-binding domain"/>
    <property type="match status" value="2"/>
</dbReference>
<name>A0A402CD89_RHOWR</name>
<evidence type="ECO:0000259" key="2">
    <source>
        <dbReference type="Pfam" id="PF07992"/>
    </source>
</evidence>
<dbReference type="PANTHER" id="PTHR43539:SF68">
    <property type="entry name" value="FLAVIN-BINDING MONOOXYGENASE-LIKE PROTEIN (AFU_ORTHOLOGUE AFUA_4G09220)"/>
    <property type="match status" value="1"/>
</dbReference>